<evidence type="ECO:0000256" key="2">
    <source>
        <dbReference type="ARBA" id="ARBA00022692"/>
    </source>
</evidence>
<dbReference type="InterPro" id="IPR050504">
    <property type="entry name" value="IgSF_BTN/MOG"/>
</dbReference>
<dbReference type="InterPro" id="IPR036179">
    <property type="entry name" value="Ig-like_dom_sf"/>
</dbReference>
<comment type="similarity">
    <text evidence="9">Belongs to the SKINT family.</text>
</comment>
<keyword evidence="3" id="KW-0732">Signal</keyword>
<dbReference type="GO" id="GO:0009897">
    <property type="term" value="C:external side of plasma membrane"/>
    <property type="evidence" value="ECO:0007669"/>
    <property type="project" value="TreeGrafter"/>
</dbReference>
<evidence type="ECO:0000256" key="12">
    <source>
        <dbReference type="SAM" id="Phobius"/>
    </source>
</evidence>
<evidence type="ECO:0000313" key="14">
    <source>
        <dbReference type="Ensembl" id="ENSACLP00000038837.1"/>
    </source>
</evidence>
<dbReference type="GO" id="GO:0050863">
    <property type="term" value="P:regulation of T cell activation"/>
    <property type="evidence" value="ECO:0007669"/>
    <property type="project" value="UniProtKB-ARBA"/>
</dbReference>
<evidence type="ECO:0000256" key="5">
    <source>
        <dbReference type="ARBA" id="ARBA00023136"/>
    </source>
</evidence>
<evidence type="ECO:0000313" key="15">
    <source>
        <dbReference type="Proteomes" id="UP000265100"/>
    </source>
</evidence>
<dbReference type="FunFam" id="2.60.40.10:FF:000142">
    <property type="entry name" value="V-set domain-containing T-cell activation inhibitor 1"/>
    <property type="match status" value="1"/>
</dbReference>
<keyword evidence="4 12" id="KW-1133">Transmembrane helix</keyword>
<feature type="domain" description="Ig-like" evidence="13">
    <location>
        <begin position="162"/>
        <end position="268"/>
    </location>
</feature>
<dbReference type="FunFam" id="2.60.40.10:FF:000088">
    <property type="entry name" value="Butyrophilin subfamily 1 member A1"/>
    <property type="match status" value="1"/>
</dbReference>
<keyword evidence="10" id="KW-0175">Coiled coil</keyword>
<feature type="transmembrane region" description="Helical" evidence="12">
    <location>
        <begin position="38"/>
        <end position="56"/>
    </location>
</feature>
<feature type="compositionally biased region" description="Basic and acidic residues" evidence="11">
    <location>
        <begin position="318"/>
        <end position="339"/>
    </location>
</feature>
<dbReference type="Pfam" id="PF07686">
    <property type="entry name" value="V-set"/>
    <property type="match status" value="1"/>
</dbReference>
<dbReference type="GeneTree" id="ENSGT01050000244843"/>
<evidence type="ECO:0000256" key="3">
    <source>
        <dbReference type="ARBA" id="ARBA00022729"/>
    </source>
</evidence>
<sequence>MNNVQFSVPSRIFFPYFSLQSTSTMFCRKDGRCCKMPLGAICVFLFHHFIFFFHLAQFCGGVSQVVGPSEPVVAIVGDDTVLPCHLDPAVNAADMTVEWTRSDLTPKFVHVWRDGVELVNKKNEAYMERTSLPINNLKLGDISLKLSKVKLSDRGSYKCFSPALSGQTSVELVVGVVSSLTITVMRNSEDSGKVVLQCESAGWYPEPELLWLDGEGNLLSAGPTETLRGPDDLYTVSSRVTVEKRHSNNITCRVQQRNTNQSRETHIHVPGDLFNPSCSSAAHITIAVVVTVLLILAVVLVVWKYRSKHRGRNFTRTSSDHRSLQLDTEEKGETKHLTEDSIDTGDINTKQENLEAQKEKQALDKFHLLTAVNLLMNHKFNLEKDIDELTFEVRELEKQQDKNQSQLVTNMQPTEQNNIQSAKINQDEETKNIFRSMKQALDKKIHENESVVYAVQVMSEKKEELDKTLETILDQLEKIKNRNEVQM</sequence>
<evidence type="ECO:0000256" key="11">
    <source>
        <dbReference type="SAM" id="MobiDB-lite"/>
    </source>
</evidence>
<evidence type="ECO:0000256" key="9">
    <source>
        <dbReference type="ARBA" id="ARBA00038221"/>
    </source>
</evidence>
<dbReference type="AlphaFoldDB" id="A0A3P8RCN9"/>
<dbReference type="SUPFAM" id="SSF48726">
    <property type="entry name" value="Immunoglobulin"/>
    <property type="match status" value="2"/>
</dbReference>
<dbReference type="InterPro" id="IPR007110">
    <property type="entry name" value="Ig-like_dom"/>
</dbReference>
<dbReference type="PANTHER" id="PTHR24100:SF151">
    <property type="entry name" value="ICOS LIGAND"/>
    <property type="match status" value="1"/>
</dbReference>
<evidence type="ECO:0000256" key="1">
    <source>
        <dbReference type="ARBA" id="ARBA00004370"/>
    </source>
</evidence>
<accession>A0A3P8RCN9</accession>
<keyword evidence="5 12" id="KW-0472">Membrane</keyword>
<dbReference type="Bgee" id="ENSACLG00000026207">
    <property type="expression patterns" value="Expressed in zone of skin"/>
</dbReference>
<dbReference type="PROSITE" id="PS50835">
    <property type="entry name" value="IG_LIKE"/>
    <property type="match status" value="2"/>
</dbReference>
<dbReference type="Pfam" id="PF22705">
    <property type="entry name" value="C2-set_3"/>
    <property type="match status" value="1"/>
</dbReference>
<feature type="transmembrane region" description="Helical" evidence="12">
    <location>
        <begin position="281"/>
        <end position="303"/>
    </location>
</feature>
<dbReference type="InterPro" id="IPR013106">
    <property type="entry name" value="Ig_V-set"/>
</dbReference>
<evidence type="ECO:0000256" key="6">
    <source>
        <dbReference type="ARBA" id="ARBA00023157"/>
    </source>
</evidence>
<reference evidence="14" key="2">
    <citation type="submission" date="2025-09" db="UniProtKB">
        <authorList>
            <consortium name="Ensembl"/>
        </authorList>
    </citation>
    <scope>IDENTIFICATION</scope>
</reference>
<organism evidence="14 15">
    <name type="scientific">Astatotilapia calliptera</name>
    <name type="common">Eastern happy</name>
    <name type="synonym">Chromis callipterus</name>
    <dbReference type="NCBI Taxonomy" id="8154"/>
    <lineage>
        <taxon>Eukaryota</taxon>
        <taxon>Metazoa</taxon>
        <taxon>Chordata</taxon>
        <taxon>Craniata</taxon>
        <taxon>Vertebrata</taxon>
        <taxon>Euteleostomi</taxon>
        <taxon>Actinopterygii</taxon>
        <taxon>Neopterygii</taxon>
        <taxon>Teleostei</taxon>
        <taxon>Neoteleostei</taxon>
        <taxon>Acanthomorphata</taxon>
        <taxon>Ovalentaria</taxon>
        <taxon>Cichlomorphae</taxon>
        <taxon>Cichliformes</taxon>
        <taxon>Cichlidae</taxon>
        <taxon>African cichlids</taxon>
        <taxon>Pseudocrenilabrinae</taxon>
        <taxon>Haplochromini</taxon>
        <taxon>Astatotilapia</taxon>
    </lineage>
</organism>
<feature type="domain" description="Ig-like" evidence="13">
    <location>
        <begin position="77"/>
        <end position="159"/>
    </location>
</feature>
<dbReference type="GO" id="GO:0001817">
    <property type="term" value="P:regulation of cytokine production"/>
    <property type="evidence" value="ECO:0007669"/>
    <property type="project" value="TreeGrafter"/>
</dbReference>
<dbReference type="GO" id="GO:0005102">
    <property type="term" value="F:signaling receptor binding"/>
    <property type="evidence" value="ECO:0007669"/>
    <property type="project" value="TreeGrafter"/>
</dbReference>
<dbReference type="Proteomes" id="UP000265100">
    <property type="component" value="Unplaced"/>
</dbReference>
<comment type="subcellular location">
    <subcellularLocation>
        <location evidence="1">Membrane</location>
    </subcellularLocation>
</comment>
<evidence type="ECO:0000256" key="10">
    <source>
        <dbReference type="SAM" id="Coils"/>
    </source>
</evidence>
<dbReference type="Gene3D" id="2.60.40.10">
    <property type="entry name" value="Immunoglobulins"/>
    <property type="match status" value="2"/>
</dbReference>
<keyword evidence="6" id="KW-1015">Disulfide bond</keyword>
<dbReference type="GO" id="GO:0050852">
    <property type="term" value="P:T cell receptor signaling pathway"/>
    <property type="evidence" value="ECO:0007669"/>
    <property type="project" value="TreeGrafter"/>
</dbReference>
<feature type="coiled-coil region" evidence="10">
    <location>
        <begin position="379"/>
        <end position="406"/>
    </location>
</feature>
<dbReference type="GO" id="GO:0042110">
    <property type="term" value="P:T cell activation"/>
    <property type="evidence" value="ECO:0007669"/>
    <property type="project" value="UniProtKB-ARBA"/>
</dbReference>
<evidence type="ECO:0000259" key="13">
    <source>
        <dbReference type="PROSITE" id="PS50835"/>
    </source>
</evidence>
<evidence type="ECO:0000256" key="4">
    <source>
        <dbReference type="ARBA" id="ARBA00022989"/>
    </source>
</evidence>
<dbReference type="Ensembl" id="ENSACLT00000039757.2">
    <property type="protein sequence ID" value="ENSACLP00000038837.1"/>
    <property type="gene ID" value="ENSACLG00000026207.2"/>
</dbReference>
<evidence type="ECO:0000256" key="8">
    <source>
        <dbReference type="ARBA" id="ARBA00023319"/>
    </source>
</evidence>
<dbReference type="STRING" id="8154.ENSACLP00000038837"/>
<protein>
    <recommendedName>
        <fullName evidence="13">Ig-like domain-containing protein</fullName>
    </recommendedName>
</protein>
<proteinExistence type="inferred from homology"/>
<name>A0A3P8RCN9_ASTCA</name>
<dbReference type="OMA" id="NCKESHA"/>
<dbReference type="SMART" id="SM00409">
    <property type="entry name" value="IG"/>
    <property type="match status" value="1"/>
</dbReference>
<dbReference type="InterPro" id="IPR013783">
    <property type="entry name" value="Ig-like_fold"/>
</dbReference>
<dbReference type="InterPro" id="IPR053896">
    <property type="entry name" value="BTN3A2-like_Ig-C"/>
</dbReference>
<keyword evidence="2 12" id="KW-0812">Transmembrane</keyword>
<keyword evidence="7" id="KW-0325">Glycoprotein</keyword>
<dbReference type="PANTHER" id="PTHR24100">
    <property type="entry name" value="BUTYROPHILIN"/>
    <property type="match status" value="1"/>
</dbReference>
<dbReference type="InterPro" id="IPR003599">
    <property type="entry name" value="Ig_sub"/>
</dbReference>
<evidence type="ECO:0000256" key="7">
    <source>
        <dbReference type="ARBA" id="ARBA00023180"/>
    </source>
</evidence>
<dbReference type="GO" id="GO:1903037">
    <property type="term" value="P:regulation of leukocyte cell-cell adhesion"/>
    <property type="evidence" value="ECO:0007669"/>
    <property type="project" value="UniProtKB-ARBA"/>
</dbReference>
<feature type="coiled-coil region" evidence="10">
    <location>
        <begin position="455"/>
        <end position="482"/>
    </location>
</feature>
<feature type="region of interest" description="Disordered" evidence="11">
    <location>
        <begin position="312"/>
        <end position="348"/>
    </location>
</feature>
<reference evidence="14" key="1">
    <citation type="submission" date="2025-08" db="UniProtKB">
        <authorList>
            <consortium name="Ensembl"/>
        </authorList>
    </citation>
    <scope>IDENTIFICATION</scope>
</reference>
<keyword evidence="15" id="KW-1185">Reference proteome</keyword>
<keyword evidence="8" id="KW-0393">Immunoglobulin domain</keyword>